<evidence type="ECO:0000259" key="12">
    <source>
        <dbReference type="Pfam" id="PF21760"/>
    </source>
</evidence>
<dbReference type="NCBIfam" id="TIGR00966">
    <property type="entry name" value="transloc_SecF"/>
    <property type="match status" value="1"/>
</dbReference>
<evidence type="ECO:0000256" key="8">
    <source>
        <dbReference type="ARBA" id="ARBA00023136"/>
    </source>
</evidence>
<keyword evidence="3 9" id="KW-1003">Cell membrane</keyword>
<dbReference type="KEGG" id="alkq:M9189_11325"/>
<accession>A0A9J6ZP77</accession>
<evidence type="ECO:0000256" key="10">
    <source>
        <dbReference type="HAMAP-Rule" id="MF_01464"/>
    </source>
</evidence>
<reference evidence="14" key="2">
    <citation type="submission" date="2022-06" db="EMBL/GenBank/DDBJ databases">
        <title>Xiashengella guii gen. nov. sp. nov., a bacterium isolated form anaerobic digestion tank.</title>
        <authorList>
            <person name="Huang H."/>
        </authorList>
    </citation>
    <scope>NUCLEOTIDE SEQUENCE</scope>
    <source>
        <strain evidence="14">Ai-910</strain>
    </source>
</reference>
<dbReference type="HAMAP" id="MF_01464_B">
    <property type="entry name" value="SecF_B"/>
    <property type="match status" value="1"/>
</dbReference>
<reference evidence="14" key="1">
    <citation type="submission" date="2022-05" db="EMBL/GenBank/DDBJ databases">
        <authorList>
            <person name="Sun X."/>
        </authorList>
    </citation>
    <scope>NUCLEOTIDE SEQUENCE</scope>
    <source>
        <strain evidence="14">Ai-910</strain>
    </source>
</reference>
<keyword evidence="4 9" id="KW-0812">Transmembrane</keyword>
<evidence type="ECO:0000256" key="7">
    <source>
        <dbReference type="ARBA" id="ARBA00023010"/>
    </source>
</evidence>
<dbReference type="InterPro" id="IPR054384">
    <property type="entry name" value="SecDF_P1_head"/>
</dbReference>
<dbReference type="AlphaFoldDB" id="A0A9J6ZP77"/>
<keyword evidence="2 9" id="KW-0813">Transport</keyword>
<dbReference type="SUPFAM" id="SSF82866">
    <property type="entry name" value="Multidrug efflux transporter AcrB transmembrane domain"/>
    <property type="match status" value="2"/>
</dbReference>
<comment type="similarity">
    <text evidence="10">Belongs to the SecD/SecF family. SecF subfamily.</text>
</comment>
<organism evidence="14 15">
    <name type="scientific">Xiashengella succiniciproducens</name>
    <dbReference type="NCBI Taxonomy" id="2949635"/>
    <lineage>
        <taxon>Bacteria</taxon>
        <taxon>Pseudomonadati</taxon>
        <taxon>Bacteroidota</taxon>
        <taxon>Bacteroidia</taxon>
        <taxon>Marinilabiliales</taxon>
        <taxon>Marinilabiliaceae</taxon>
        <taxon>Xiashengella</taxon>
    </lineage>
</organism>
<feature type="transmembrane region" description="Helical" evidence="9">
    <location>
        <begin position="647"/>
        <end position="671"/>
    </location>
</feature>
<comment type="function">
    <text evidence="9">Part of the Sec protein translocase complex. Interacts with the SecYEG preprotein conducting channel. SecDF uses the proton motive force (PMF) to complete protein translocation after the ATP-dependent function of SecA.</text>
</comment>
<feature type="domain" description="Protein export membrane protein SecD/SecF C-terminal" evidence="11">
    <location>
        <begin position="503"/>
        <end position="676"/>
    </location>
</feature>
<feature type="transmembrane region" description="Helical" evidence="9">
    <location>
        <begin position="948"/>
        <end position="967"/>
    </location>
</feature>
<evidence type="ECO:0000313" key="14">
    <source>
        <dbReference type="EMBL" id="URW79443.1"/>
    </source>
</evidence>
<evidence type="ECO:0000313" key="15">
    <source>
        <dbReference type="Proteomes" id="UP001056426"/>
    </source>
</evidence>
<dbReference type="InterPro" id="IPR022645">
    <property type="entry name" value="SecD/SecF_bac"/>
</dbReference>
<gene>
    <name evidence="14" type="primary">secDF</name>
    <name evidence="9" type="synonym">secD</name>
    <name evidence="10" type="synonym">secF</name>
    <name evidence="14" type="ORF">M9189_11325</name>
</gene>
<comment type="similarity">
    <text evidence="9">Belongs to the SecD/SecF family. SecD subfamily.</text>
</comment>
<keyword evidence="7 9" id="KW-0811">Translocation</keyword>
<dbReference type="InterPro" id="IPR022813">
    <property type="entry name" value="SecD/SecF_arch_bac"/>
</dbReference>
<evidence type="ECO:0000256" key="3">
    <source>
        <dbReference type="ARBA" id="ARBA00022475"/>
    </source>
</evidence>
<dbReference type="Pfam" id="PF22599">
    <property type="entry name" value="SecDF_P1_head"/>
    <property type="match status" value="1"/>
</dbReference>
<comment type="subcellular location">
    <subcellularLocation>
        <location evidence="1 9">Cell membrane</location>
        <topology evidence="1 9">Multi-pass membrane protein</topology>
    </subcellularLocation>
</comment>
<feature type="transmembrane region" description="Helical" evidence="9">
    <location>
        <begin position="706"/>
        <end position="724"/>
    </location>
</feature>
<feature type="transmembrane region" description="Helical" evidence="9">
    <location>
        <begin position="577"/>
        <end position="598"/>
    </location>
</feature>
<dbReference type="PANTHER" id="PTHR30081:SF1">
    <property type="entry name" value="PROTEIN TRANSLOCASE SUBUNIT SECD"/>
    <property type="match status" value="1"/>
</dbReference>
<dbReference type="PRINTS" id="PR01755">
    <property type="entry name" value="SECFTRNLCASE"/>
</dbReference>
<evidence type="ECO:0000256" key="2">
    <source>
        <dbReference type="ARBA" id="ARBA00022448"/>
    </source>
</evidence>
<feature type="domain" description="Protein translocase subunit SecDF P1" evidence="12">
    <location>
        <begin position="192"/>
        <end position="248"/>
    </location>
</feature>
<feature type="domain" description="SecDF P1 head subdomain" evidence="13">
    <location>
        <begin position="406"/>
        <end position="501"/>
    </location>
</feature>
<dbReference type="Gene3D" id="1.20.1640.10">
    <property type="entry name" value="Multidrug efflux transporter AcrB transmembrane domain"/>
    <property type="match status" value="2"/>
</dbReference>
<dbReference type="EMBL" id="CP098400">
    <property type="protein sequence ID" value="URW79443.1"/>
    <property type="molecule type" value="Genomic_DNA"/>
</dbReference>
<dbReference type="GO" id="GO:0005886">
    <property type="term" value="C:plasma membrane"/>
    <property type="evidence" value="ECO:0007669"/>
    <property type="project" value="UniProtKB-SubCell"/>
</dbReference>
<dbReference type="GO" id="GO:0043952">
    <property type="term" value="P:protein transport by the Sec complex"/>
    <property type="evidence" value="ECO:0007669"/>
    <property type="project" value="UniProtKB-UniRule"/>
</dbReference>
<dbReference type="Gene3D" id="3.30.1360.200">
    <property type="match status" value="1"/>
</dbReference>
<evidence type="ECO:0000259" key="13">
    <source>
        <dbReference type="Pfam" id="PF22599"/>
    </source>
</evidence>
<dbReference type="InterPro" id="IPR048631">
    <property type="entry name" value="SecD_1st"/>
</dbReference>
<dbReference type="GO" id="GO:0065002">
    <property type="term" value="P:intracellular protein transmembrane transport"/>
    <property type="evidence" value="ECO:0007669"/>
    <property type="project" value="UniProtKB-UniRule"/>
</dbReference>
<dbReference type="Pfam" id="PF21760">
    <property type="entry name" value="SecD_1st"/>
    <property type="match status" value="1"/>
</dbReference>
<dbReference type="GO" id="GO:0006605">
    <property type="term" value="P:protein targeting"/>
    <property type="evidence" value="ECO:0007669"/>
    <property type="project" value="UniProtKB-UniRule"/>
</dbReference>
<dbReference type="InterPro" id="IPR022646">
    <property type="entry name" value="SecD/SecF_CS"/>
</dbReference>
<feature type="transmembrane region" description="Helical" evidence="9">
    <location>
        <begin position="549"/>
        <end position="571"/>
    </location>
</feature>
<dbReference type="Pfam" id="PF07549">
    <property type="entry name" value="Sec_GG"/>
    <property type="match status" value="2"/>
</dbReference>
<keyword evidence="6 9" id="KW-1133">Transmembrane helix</keyword>
<dbReference type="NCBIfam" id="TIGR00916">
    <property type="entry name" value="2A0604s01"/>
    <property type="match status" value="1"/>
</dbReference>
<feature type="transmembrane region" description="Helical" evidence="9">
    <location>
        <begin position="839"/>
        <end position="856"/>
    </location>
</feature>
<dbReference type="PANTHER" id="PTHR30081">
    <property type="entry name" value="PROTEIN-EXPORT MEMBRANE PROTEIN SEC"/>
    <property type="match status" value="1"/>
</dbReference>
<dbReference type="InterPro" id="IPR005665">
    <property type="entry name" value="SecF_bac"/>
</dbReference>
<protein>
    <recommendedName>
        <fullName evidence="9 10">Multifunctional fusion protein</fullName>
    </recommendedName>
    <domain>
        <recommendedName>
            <fullName evidence="9">Protein translocase subunit SecD</fullName>
        </recommendedName>
    </domain>
    <domain>
        <recommendedName>
            <fullName evidence="10">Protein-export membrane protein SecF</fullName>
        </recommendedName>
    </domain>
</protein>
<comment type="caution">
    <text evidence="9">Lacks conserved residue(s) required for the propagation of feature annotation.</text>
</comment>
<dbReference type="GO" id="GO:0015450">
    <property type="term" value="F:protein-transporting ATPase activity"/>
    <property type="evidence" value="ECO:0007669"/>
    <property type="project" value="InterPro"/>
</dbReference>
<evidence type="ECO:0000256" key="6">
    <source>
        <dbReference type="ARBA" id="ARBA00022989"/>
    </source>
</evidence>
<feature type="transmembrane region" description="Helical" evidence="9">
    <location>
        <begin position="619"/>
        <end position="641"/>
    </location>
</feature>
<proteinExistence type="inferred from homology"/>
<dbReference type="NCBIfam" id="TIGR01129">
    <property type="entry name" value="secD"/>
    <property type="match status" value="1"/>
</dbReference>
<dbReference type="HAMAP" id="MF_01463_B">
    <property type="entry name" value="SecD_B"/>
    <property type="match status" value="1"/>
</dbReference>
<feature type="transmembrane region" description="Helical" evidence="9">
    <location>
        <begin position="898"/>
        <end position="918"/>
    </location>
</feature>
<feature type="transmembrane region" description="Helical" evidence="9">
    <location>
        <begin position="523"/>
        <end position="542"/>
    </location>
</feature>
<keyword evidence="8 9" id="KW-0472">Membrane</keyword>
<feature type="transmembrane region" description="Helical" evidence="9">
    <location>
        <begin position="863"/>
        <end position="886"/>
    </location>
</feature>
<evidence type="ECO:0000259" key="11">
    <source>
        <dbReference type="Pfam" id="PF02355"/>
    </source>
</evidence>
<evidence type="ECO:0000256" key="5">
    <source>
        <dbReference type="ARBA" id="ARBA00022927"/>
    </source>
</evidence>
<keyword evidence="5 9" id="KW-0653">Protein transport</keyword>
<evidence type="ECO:0000256" key="4">
    <source>
        <dbReference type="ARBA" id="ARBA00022692"/>
    </source>
</evidence>
<evidence type="ECO:0000256" key="1">
    <source>
        <dbReference type="ARBA" id="ARBA00004651"/>
    </source>
</evidence>
<feature type="transmembrane region" description="Helical" evidence="9">
    <location>
        <begin position="973"/>
        <end position="1000"/>
    </location>
</feature>
<evidence type="ECO:0000256" key="9">
    <source>
        <dbReference type="HAMAP-Rule" id="MF_01463"/>
    </source>
</evidence>
<dbReference type="InterPro" id="IPR055344">
    <property type="entry name" value="SecD_SecF_C_bact"/>
</dbReference>
<comment type="subunit">
    <text evidence="9">Forms a complex with SecF. Part of the essential Sec protein translocation apparatus which comprises SecA, SecYEG and auxiliary proteins SecDF. Other proteins may also be involved.</text>
</comment>
<sequence length="1019" mass="112428">MQNKGAIRLFAILLALVCLYQLTFTYFTRKVESDATKHALAVAGPAATPEDILRYEHQYLDSILHEPVYNFFGLRKYSYLDCKEREINFGLDLKGGMNLTLEVKVADVLRALSNYSQDENFIKALALAEEKEKNSTKDFVTLFGEAFTEVAPNGSLAAIFNSAELRDKGLTYSSNNDEVLKVIRSEANSAIDNAFNIIRTRIDRFGVVQPNIQRLQKDGQVLVELPGVTEPERVRNLLKGSASLEFWETYDNQEIFEYLIQADNVIARIEYNKAVQTGTIKDTTVAEEEAVADQTVEEELALLSELESDSTDIAAEEGVTSLFSLLRPTGMATGPVVGIASGRNRDKIDEWLASDQVKSVLPRDLKLMWGVKAIPANELAQYYGVENTRESYYHLIAIRATGHDGRPPLEGDAITTAKERVSQRGSYEIEMSMNAEGAKTWARLTKANIGKSIAIVLDGFVYSYPTVQTEIRGGQSSITGNFTPEEAKDLATILNSGKMPAPARIIEDNVVGPSLGKEAVQSGLVSFIWAFVGVLLYMIFYYGFKAGAIVDVALMGNVFLLMGVLASFNAVLTMPGIAGIVLTLGMAVDANVLIYERIREELRSGKALKASIHDGYKNAFSAILDSNLTTFLTGLILFIFGTGPIKGFATTLMIGIATSFFSAVYITRLIYEWLMKKESFNVEFATGLTRNLFTKVNINFIQNRKIYFALSAIVLLVCVGSLATRGLKQGIDFTGGRTYVVRFEQEVDASKIYESMADAFAGANVEVKTYGSANQIRIATNYMVLDTEESGDKAVEEALYAGIKPFLPEGTASDEFSDKYLMSSQKIGPTVATDMRSKAGWAVALSMLGMFLYIMFRFRNWELSLGAVVGLIHDTLLIFGVFSLFYSVMPFAMEMDQSFIAAILTVIGYSINDNVVVYDRIREYRELYPKRKISEVFNTAMNSTIGRTVNTTLSTMVVLIVIFIFGSETIRGFVFAMTIGVVVGVYSTLCIASPISYLLLRRKAGGDVEISKVSTKLVG</sequence>
<dbReference type="InterPro" id="IPR005791">
    <property type="entry name" value="SecD"/>
</dbReference>
<name>A0A9J6ZP77_9BACT</name>
<dbReference type="Gene3D" id="3.30.70.3220">
    <property type="match status" value="1"/>
</dbReference>
<dbReference type="InterPro" id="IPR048634">
    <property type="entry name" value="SecD_SecF_C"/>
</dbReference>
<comment type="subunit">
    <text evidence="10">Forms a complex with SecD. Part of the essential Sec protein translocation apparatus which comprises SecA, SecYEG and auxiliary proteins SecDF. Other proteins may also be involved.</text>
</comment>
<dbReference type="RefSeq" id="WP_250723330.1">
    <property type="nucleotide sequence ID" value="NZ_CP098400.1"/>
</dbReference>
<dbReference type="FunFam" id="1.20.1640.10:FF:000004">
    <property type="entry name" value="Protein translocase subunit SecD"/>
    <property type="match status" value="1"/>
</dbReference>
<dbReference type="Pfam" id="PF02355">
    <property type="entry name" value="SecD_SecF_C"/>
    <property type="match status" value="2"/>
</dbReference>
<feature type="domain" description="Protein export membrane protein SecD/SecF C-terminal" evidence="11">
    <location>
        <begin position="818"/>
        <end position="1000"/>
    </location>
</feature>
<dbReference type="NCBIfam" id="NF009585">
    <property type="entry name" value="PRK13024.1-5"/>
    <property type="match status" value="1"/>
</dbReference>
<keyword evidence="15" id="KW-1185">Reference proteome</keyword>
<dbReference type="Proteomes" id="UP001056426">
    <property type="component" value="Chromosome"/>
</dbReference>